<protein>
    <submittedName>
        <fullName evidence="1">Uncharacterized protein</fullName>
    </submittedName>
</protein>
<accession>A0ACD5V208</accession>
<organism evidence="1 2">
    <name type="scientific">Avena sativa</name>
    <name type="common">Oat</name>
    <dbReference type="NCBI Taxonomy" id="4498"/>
    <lineage>
        <taxon>Eukaryota</taxon>
        <taxon>Viridiplantae</taxon>
        <taxon>Streptophyta</taxon>
        <taxon>Embryophyta</taxon>
        <taxon>Tracheophyta</taxon>
        <taxon>Spermatophyta</taxon>
        <taxon>Magnoliopsida</taxon>
        <taxon>Liliopsida</taxon>
        <taxon>Poales</taxon>
        <taxon>Poaceae</taxon>
        <taxon>BOP clade</taxon>
        <taxon>Pooideae</taxon>
        <taxon>Poodae</taxon>
        <taxon>Poeae</taxon>
        <taxon>Poeae Chloroplast Group 1 (Aveneae type)</taxon>
        <taxon>Aveninae</taxon>
        <taxon>Avena</taxon>
    </lineage>
</organism>
<reference evidence="1" key="2">
    <citation type="submission" date="2025-09" db="UniProtKB">
        <authorList>
            <consortium name="EnsemblPlants"/>
        </authorList>
    </citation>
    <scope>IDENTIFICATION</scope>
</reference>
<name>A0ACD5V208_AVESA</name>
<dbReference type="EnsemblPlants" id="AVESA.00010b.r2.2DG0361870.1">
    <property type="protein sequence ID" value="AVESA.00010b.r2.2DG0361870.1.CDS"/>
    <property type="gene ID" value="AVESA.00010b.r2.2DG0361870"/>
</dbReference>
<sequence length="148" mass="16050">MSPAYAMRGAFSVKSDTYSFGVLLLEIVSGLKISSAHLITKFSGLIGYAWRLWEDGKAIQLVDSSVMASCPLNEVIRCIHVGLLCVQDHASDRPLMSSVMFMLENETALLPVPKQPVYFALSNCGNGEGSESMENSINTVSITTLDGR</sequence>
<proteinExistence type="predicted"/>
<keyword evidence="2" id="KW-1185">Reference proteome</keyword>
<reference evidence="1" key="1">
    <citation type="submission" date="2021-05" db="EMBL/GenBank/DDBJ databases">
        <authorList>
            <person name="Scholz U."/>
            <person name="Mascher M."/>
            <person name="Fiebig A."/>
        </authorList>
    </citation>
    <scope>NUCLEOTIDE SEQUENCE [LARGE SCALE GENOMIC DNA]</scope>
</reference>
<dbReference type="Proteomes" id="UP001732700">
    <property type="component" value="Chromosome 2D"/>
</dbReference>
<evidence type="ECO:0000313" key="2">
    <source>
        <dbReference type="Proteomes" id="UP001732700"/>
    </source>
</evidence>
<evidence type="ECO:0000313" key="1">
    <source>
        <dbReference type="EnsemblPlants" id="AVESA.00010b.r2.2DG0361870.1.CDS"/>
    </source>
</evidence>